<dbReference type="SMART" id="SM00220">
    <property type="entry name" value="S_TKc"/>
    <property type="match status" value="1"/>
</dbReference>
<evidence type="ECO:0000256" key="4">
    <source>
        <dbReference type="ARBA" id="ARBA00022777"/>
    </source>
</evidence>
<dbReference type="SUPFAM" id="SSF56112">
    <property type="entry name" value="Protein kinase-like (PK-like)"/>
    <property type="match status" value="1"/>
</dbReference>
<evidence type="ECO:0000256" key="6">
    <source>
        <dbReference type="SAM" id="MobiDB-lite"/>
    </source>
</evidence>
<protein>
    <recommendedName>
        <fullName evidence="7">Protein kinase domain-containing protein</fullName>
    </recommendedName>
</protein>
<accession>A0A8C9B525</accession>
<evidence type="ECO:0000256" key="2">
    <source>
        <dbReference type="ARBA" id="ARBA00022679"/>
    </source>
</evidence>
<evidence type="ECO:0000256" key="1">
    <source>
        <dbReference type="ARBA" id="ARBA00022527"/>
    </source>
</evidence>
<evidence type="ECO:0000256" key="5">
    <source>
        <dbReference type="ARBA" id="ARBA00022840"/>
    </source>
</evidence>
<dbReference type="Pfam" id="PF00069">
    <property type="entry name" value="Pkinase"/>
    <property type="match status" value="1"/>
</dbReference>
<keyword evidence="3" id="KW-0547">Nucleotide-binding</keyword>
<dbReference type="PROSITE" id="PS50011">
    <property type="entry name" value="PROTEIN_KINASE_DOM"/>
    <property type="match status" value="1"/>
</dbReference>
<evidence type="ECO:0000313" key="9">
    <source>
        <dbReference type="Proteomes" id="UP000694414"/>
    </source>
</evidence>
<keyword evidence="4" id="KW-0418">Kinase</keyword>
<dbReference type="GO" id="GO:0004674">
    <property type="term" value="F:protein serine/threonine kinase activity"/>
    <property type="evidence" value="ECO:0007669"/>
    <property type="project" value="UniProtKB-KW"/>
</dbReference>
<dbReference type="Proteomes" id="UP000694414">
    <property type="component" value="Unplaced"/>
</dbReference>
<keyword evidence="9" id="KW-1185">Reference proteome</keyword>
<dbReference type="GO" id="GO:0005524">
    <property type="term" value="F:ATP binding"/>
    <property type="evidence" value="ECO:0007669"/>
    <property type="project" value="UniProtKB-KW"/>
</dbReference>
<dbReference type="Gene3D" id="3.30.200.20">
    <property type="entry name" value="Phosphorylase Kinase, domain 1"/>
    <property type="match status" value="1"/>
</dbReference>
<dbReference type="GeneTree" id="ENSGT00940000155726"/>
<proteinExistence type="predicted"/>
<dbReference type="InterPro" id="IPR011009">
    <property type="entry name" value="Kinase-like_dom_sf"/>
</dbReference>
<keyword evidence="5" id="KW-0067">ATP-binding</keyword>
<name>A0A8C9B525_PROSS</name>
<evidence type="ECO:0000256" key="3">
    <source>
        <dbReference type="ARBA" id="ARBA00022741"/>
    </source>
</evidence>
<organism evidence="8 9">
    <name type="scientific">Prolemur simus</name>
    <name type="common">Greater bamboo lemur</name>
    <name type="synonym">Hapalemur simus</name>
    <dbReference type="NCBI Taxonomy" id="1328070"/>
    <lineage>
        <taxon>Eukaryota</taxon>
        <taxon>Metazoa</taxon>
        <taxon>Chordata</taxon>
        <taxon>Craniata</taxon>
        <taxon>Vertebrata</taxon>
        <taxon>Euteleostomi</taxon>
        <taxon>Mammalia</taxon>
        <taxon>Eutheria</taxon>
        <taxon>Euarchontoglires</taxon>
        <taxon>Primates</taxon>
        <taxon>Strepsirrhini</taxon>
        <taxon>Lemuriformes</taxon>
        <taxon>Lemuridae</taxon>
        <taxon>Prolemur</taxon>
    </lineage>
</organism>
<feature type="region of interest" description="Disordered" evidence="6">
    <location>
        <begin position="1"/>
        <end position="45"/>
    </location>
</feature>
<dbReference type="Ensembl" id="ENSPSMT00000042281.1">
    <property type="protein sequence ID" value="ENSPSMP00000036697.1"/>
    <property type="gene ID" value="ENSPSMG00000025247.1"/>
</dbReference>
<dbReference type="Gene3D" id="1.10.510.10">
    <property type="entry name" value="Transferase(Phosphotransferase) domain 1"/>
    <property type="match status" value="1"/>
</dbReference>
<dbReference type="AlphaFoldDB" id="A0A8C9B525"/>
<feature type="compositionally biased region" description="Polar residues" evidence="6">
    <location>
        <begin position="34"/>
        <end position="45"/>
    </location>
</feature>
<sequence>MNVHPSGVLDGFSGSIAGNKPPSPSRGPRLRTTLGLSSNPHATPTLSHLESDWEGSFRKDYLARHKAEEAFYVVQGLSKEAMPKRKEGKLIMLEENVLKSPFPVDLHFVFQIAGKLYLVLDDINGRELLYHLQRKPCFLEPWADFCAAEIAIALGYLQSLNIIYRSLKPESIFVESQGPIVLTNFGVCNKENTEHNGMTSTFCGTPEELAPDMLHEQPNDRRVDWWCLGPSGMRSDMYANVLSERLQSKPNVTNSKRCLLESLLHRTKGLWLFGAKGDFMETVSSSH</sequence>
<evidence type="ECO:0000259" key="7">
    <source>
        <dbReference type="PROSITE" id="PS50011"/>
    </source>
</evidence>
<dbReference type="PANTHER" id="PTHR24351">
    <property type="entry name" value="RIBOSOMAL PROTEIN S6 KINASE"/>
    <property type="match status" value="1"/>
</dbReference>
<reference evidence="8" key="2">
    <citation type="submission" date="2025-09" db="UniProtKB">
        <authorList>
            <consortium name="Ensembl"/>
        </authorList>
    </citation>
    <scope>IDENTIFICATION</scope>
</reference>
<keyword evidence="2" id="KW-0808">Transferase</keyword>
<dbReference type="InterPro" id="IPR000719">
    <property type="entry name" value="Prot_kinase_dom"/>
</dbReference>
<evidence type="ECO:0000313" key="8">
    <source>
        <dbReference type="Ensembl" id="ENSPSMP00000036697.1"/>
    </source>
</evidence>
<reference evidence="8" key="1">
    <citation type="submission" date="2025-08" db="UniProtKB">
        <authorList>
            <consortium name="Ensembl"/>
        </authorList>
    </citation>
    <scope>IDENTIFICATION</scope>
</reference>
<keyword evidence="1" id="KW-0723">Serine/threonine-protein kinase</keyword>
<feature type="domain" description="Protein kinase" evidence="7">
    <location>
        <begin position="46"/>
        <end position="287"/>
    </location>
</feature>